<gene>
    <name evidence="3" type="ORF">IX84_22615</name>
</gene>
<dbReference type="InterPro" id="IPR017850">
    <property type="entry name" value="Alkaline_phosphatase_core_sf"/>
</dbReference>
<evidence type="ECO:0000313" key="4">
    <source>
        <dbReference type="Proteomes" id="UP000029736"/>
    </source>
</evidence>
<accession>A0A098S1I0</accession>
<dbReference type="Pfam" id="PF14707">
    <property type="entry name" value="Sulfatase_C"/>
    <property type="match status" value="1"/>
</dbReference>
<feature type="domain" description="Sulfatase N-terminal" evidence="2">
    <location>
        <begin position="34"/>
        <end position="337"/>
    </location>
</feature>
<dbReference type="InterPro" id="IPR000917">
    <property type="entry name" value="Sulfatase_N"/>
</dbReference>
<organism evidence="3 4">
    <name type="scientific">Phaeodactylibacter xiamenensis</name>
    <dbReference type="NCBI Taxonomy" id="1524460"/>
    <lineage>
        <taxon>Bacteria</taxon>
        <taxon>Pseudomonadati</taxon>
        <taxon>Bacteroidota</taxon>
        <taxon>Saprospiria</taxon>
        <taxon>Saprospirales</taxon>
        <taxon>Haliscomenobacteraceae</taxon>
        <taxon>Phaeodactylibacter</taxon>
    </lineage>
</organism>
<evidence type="ECO:0000313" key="3">
    <source>
        <dbReference type="EMBL" id="KGE86219.1"/>
    </source>
</evidence>
<dbReference type="AlphaFoldDB" id="A0A098S1I0"/>
<reference evidence="3 4" key="1">
    <citation type="journal article" date="2014" name="Int. J. Syst. Evol. Microbiol.">
        <title>Phaeodactylibacter xiamenensis gen. nov., sp. nov., a member of the family Saprospiraceae isolated from the marine alga Phaeodactylum tricornutum.</title>
        <authorList>
            <person name="Chen Z.Jr."/>
            <person name="Lei X."/>
            <person name="Lai Q."/>
            <person name="Li Y."/>
            <person name="Zhang B."/>
            <person name="Zhang J."/>
            <person name="Zhang H."/>
            <person name="Yang L."/>
            <person name="Zheng W."/>
            <person name="Tian Y."/>
            <person name="Yu Z."/>
            <person name="Xu H.Jr."/>
            <person name="Zheng T."/>
        </authorList>
    </citation>
    <scope>NUCLEOTIDE SEQUENCE [LARGE SCALE GENOMIC DNA]</scope>
    <source>
        <strain evidence="3 4">KD52</strain>
    </source>
</reference>
<dbReference type="Gene3D" id="3.40.720.10">
    <property type="entry name" value="Alkaline Phosphatase, subunit A"/>
    <property type="match status" value="1"/>
</dbReference>
<dbReference type="GO" id="GO:0004065">
    <property type="term" value="F:arylsulfatase activity"/>
    <property type="evidence" value="ECO:0007669"/>
    <property type="project" value="TreeGrafter"/>
</dbReference>
<dbReference type="Pfam" id="PF00884">
    <property type="entry name" value="Sulfatase"/>
    <property type="match status" value="1"/>
</dbReference>
<dbReference type="Gene3D" id="3.30.1120.10">
    <property type="match status" value="1"/>
</dbReference>
<dbReference type="PANTHER" id="PTHR42693:SF33">
    <property type="entry name" value="ARYLSULFATASE"/>
    <property type="match status" value="1"/>
</dbReference>
<dbReference type="PANTHER" id="PTHR42693">
    <property type="entry name" value="ARYLSULFATASE FAMILY MEMBER"/>
    <property type="match status" value="1"/>
</dbReference>
<keyword evidence="4" id="KW-1185">Reference proteome</keyword>
<dbReference type="STRING" id="1524460.IX84_22615"/>
<dbReference type="InterPro" id="IPR050738">
    <property type="entry name" value="Sulfatase"/>
</dbReference>
<evidence type="ECO:0000259" key="2">
    <source>
        <dbReference type="Pfam" id="PF00884"/>
    </source>
</evidence>
<dbReference type="CDD" id="cd16026">
    <property type="entry name" value="GALNS_like"/>
    <property type="match status" value="1"/>
</dbReference>
<protein>
    <submittedName>
        <fullName evidence="3">Arylsulfatase</fullName>
    </submittedName>
</protein>
<dbReference type="EMBL" id="JPOS01000081">
    <property type="protein sequence ID" value="KGE86219.1"/>
    <property type="molecule type" value="Genomic_DNA"/>
</dbReference>
<comment type="similarity">
    <text evidence="1">Belongs to the sulfatase family.</text>
</comment>
<comment type="caution">
    <text evidence="3">The sequence shown here is derived from an EMBL/GenBank/DDBJ whole genome shotgun (WGS) entry which is preliminary data.</text>
</comment>
<dbReference type="Proteomes" id="UP000029736">
    <property type="component" value="Unassembled WGS sequence"/>
</dbReference>
<sequence length="447" mass="49553">MPFYLISHILSLMSLLFAPEPSQMDHSVQESNSPNVVLIFCDDLGYGDLHAYGHPTIATPHLDRMAQDGMLFTQFYSASPACTASRYALLTGRYPVRSGFDWVLYPKSERGLHSEEHTLAEGLKAAGYRTGCFGKWHLGSTQPGFLPLQNGFDTYVGLPYSNDMIPPQWPDIALLSGNDTLGMNPDQSLLTGLYTQTAIDFMREDDPSPFFVYLPFAMPHVPLYPGKDFEGHSRAGTYGDVVEEIDDAVGRIRAALEEAGLAENTLILFTSDNGPWIIKGADGGSAGLLRDGKGSTWEGGMRVPGIACWPGTIAPGQVQRTPANTMDWYTTLLGHAGQDIPEDRIVDGGDLRPLLRGETLSDRPFFYYGPGNQLQAVRKGPWKLHRITSSQTSLDYFDGKLPLLFNLDEDPGERFDRSEQFPEIVTELQHLMDEQMKATDRVGTFWD</sequence>
<proteinExistence type="inferred from homology"/>
<name>A0A098S1I0_9BACT</name>
<dbReference type="SUPFAM" id="SSF53649">
    <property type="entry name" value="Alkaline phosphatase-like"/>
    <property type="match status" value="1"/>
</dbReference>
<evidence type="ECO:0000256" key="1">
    <source>
        <dbReference type="ARBA" id="ARBA00008779"/>
    </source>
</evidence>